<dbReference type="Gene3D" id="3.30.420.10">
    <property type="entry name" value="Ribonuclease H-like superfamily/Ribonuclease H"/>
    <property type="match status" value="2"/>
</dbReference>
<protein>
    <recommendedName>
        <fullName evidence="1">Tc1-like transposase DDE domain-containing protein</fullName>
    </recommendedName>
</protein>
<dbReference type="InterPro" id="IPR038717">
    <property type="entry name" value="Tc1-like_DDE_dom"/>
</dbReference>
<dbReference type="AlphaFoldDB" id="A0A9P0MNK5"/>
<name>A0A9P0MNK5_ACAOB</name>
<proteinExistence type="predicted"/>
<keyword evidence="3" id="KW-1185">Reference proteome</keyword>
<dbReference type="Pfam" id="PF13358">
    <property type="entry name" value="DDE_3"/>
    <property type="match status" value="2"/>
</dbReference>
<feature type="domain" description="Tc1-like transposase DDE" evidence="1">
    <location>
        <begin position="21"/>
        <end position="159"/>
    </location>
</feature>
<evidence type="ECO:0000313" key="2">
    <source>
        <dbReference type="EMBL" id="CAH2016126.1"/>
    </source>
</evidence>
<gene>
    <name evidence="2" type="ORF">ACAOBT_LOCUS35170</name>
</gene>
<dbReference type="PANTHER" id="PTHR47326:SF1">
    <property type="entry name" value="HTH PSQ-TYPE DOMAIN-CONTAINING PROTEIN"/>
    <property type="match status" value="1"/>
</dbReference>
<comment type="caution">
    <text evidence="2">The sequence shown here is derived from an EMBL/GenBank/DDBJ whole genome shotgun (WGS) entry which is preliminary data.</text>
</comment>
<dbReference type="PANTHER" id="PTHR47326">
    <property type="entry name" value="TRANSPOSABLE ELEMENT TC3 TRANSPOSASE-LIKE PROTEIN"/>
    <property type="match status" value="1"/>
</dbReference>
<accession>A0A9P0MNK5</accession>
<reference evidence="2" key="1">
    <citation type="submission" date="2022-03" db="EMBL/GenBank/DDBJ databases">
        <authorList>
            <person name="Sayadi A."/>
        </authorList>
    </citation>
    <scope>NUCLEOTIDE SEQUENCE</scope>
</reference>
<evidence type="ECO:0000259" key="1">
    <source>
        <dbReference type="Pfam" id="PF13358"/>
    </source>
</evidence>
<feature type="domain" description="Tc1-like transposase DDE" evidence="1">
    <location>
        <begin position="331"/>
        <end position="414"/>
    </location>
</feature>
<dbReference type="Proteomes" id="UP001152888">
    <property type="component" value="Unassembled WGS sequence"/>
</dbReference>
<dbReference type="InterPro" id="IPR036397">
    <property type="entry name" value="RNaseH_sf"/>
</dbReference>
<dbReference type="EMBL" id="CAKOFQ010008822">
    <property type="protein sequence ID" value="CAH2016126.1"/>
    <property type="molecule type" value="Genomic_DNA"/>
</dbReference>
<dbReference type="GO" id="GO:0003676">
    <property type="term" value="F:nucleic acid binding"/>
    <property type="evidence" value="ECO:0007669"/>
    <property type="project" value="InterPro"/>
</dbReference>
<sequence length="453" mass="52910">MFTLANWCRQRSLWDQEWNSIVFSDESRFCLGMHDGRARVRRRRGERRNPQLFVERHVHHTVGVMVWGAIAYGSRSPLIFIRGNMNAHLDTLADPTFQQGNARPHVARVTIDFFQHNDVTLLPWPPTSPDLSPIEHVWDMMGTRLLNLKRPPQTLEALREELVVAWNEIPQEDIDHLIRSMPRRVGECVAHQEVQVSKTKVWQTLRKEGLYPFHVQRVQALQPDDFPARVRFCEWLLHQHDNNPGFLKCILVIDECTFTRNGVNNFRNTHVWSVENPHAVRRAHFQQTFSVNVWAGMVNGMLSGPFILPNRLDGMQYLDLLEDVPLSVRQSMWFLQLLLRVMEECLTSGQDCMFQQDGAACHTSKKSIKWMEENNVPLLKWVSSSPDLSPIETLCHEMKKVLRQHPARTITELRQKLQEIWDCFTPNFCQNLFNTMRQRISAVIKNKGGVTRW</sequence>
<dbReference type="OrthoDB" id="9996331at2759"/>
<organism evidence="2 3">
    <name type="scientific">Acanthoscelides obtectus</name>
    <name type="common">Bean weevil</name>
    <name type="synonym">Bruchus obtectus</name>
    <dbReference type="NCBI Taxonomy" id="200917"/>
    <lineage>
        <taxon>Eukaryota</taxon>
        <taxon>Metazoa</taxon>
        <taxon>Ecdysozoa</taxon>
        <taxon>Arthropoda</taxon>
        <taxon>Hexapoda</taxon>
        <taxon>Insecta</taxon>
        <taxon>Pterygota</taxon>
        <taxon>Neoptera</taxon>
        <taxon>Endopterygota</taxon>
        <taxon>Coleoptera</taxon>
        <taxon>Polyphaga</taxon>
        <taxon>Cucujiformia</taxon>
        <taxon>Chrysomeloidea</taxon>
        <taxon>Chrysomelidae</taxon>
        <taxon>Bruchinae</taxon>
        <taxon>Bruchini</taxon>
        <taxon>Acanthoscelides</taxon>
    </lineage>
</organism>
<evidence type="ECO:0000313" key="3">
    <source>
        <dbReference type="Proteomes" id="UP001152888"/>
    </source>
</evidence>